<keyword evidence="3" id="KW-1185">Reference proteome</keyword>
<feature type="region of interest" description="Disordered" evidence="1">
    <location>
        <begin position="117"/>
        <end position="143"/>
    </location>
</feature>
<feature type="compositionally biased region" description="Basic and acidic residues" evidence="1">
    <location>
        <begin position="18"/>
        <end position="35"/>
    </location>
</feature>
<dbReference type="AlphaFoldDB" id="A0AAV3RML0"/>
<protein>
    <submittedName>
        <fullName evidence="2">Uncharacterized protein</fullName>
    </submittedName>
</protein>
<name>A0AAV3RML0_LITER</name>
<proteinExistence type="predicted"/>
<evidence type="ECO:0000313" key="2">
    <source>
        <dbReference type="EMBL" id="GAA0175892.1"/>
    </source>
</evidence>
<sequence length="256" mass="28406">MMEQKKEPNEVVVMISGEDNKGLKNENLDRSKEPQRISVDSPVGAQRAVHASFPSPDSGRYSPSRNKPPKIPTRTLTRRKSISVSAYAKPKSRFGEPSVHIDSNMFEEDVSVIQEQEEQAYRNPSNSASPNLKVGAGDGNATPKETIRTVSMTPRTPLMASPDFAGGVDEEEEIYKKAFSIVGFGGLGMVFNDYGDLQWHVIYKVVHPFYCVIDRAKFFVEEESVILCPRFEEECPALSLVGLSSSYLGLVVQNRS</sequence>
<reference evidence="2 3" key="1">
    <citation type="submission" date="2024-01" db="EMBL/GenBank/DDBJ databases">
        <title>The complete chloroplast genome sequence of Lithospermum erythrorhizon: insights into the phylogenetic relationship among Boraginaceae species and the maternal lineages of purple gromwells.</title>
        <authorList>
            <person name="Okada T."/>
            <person name="Watanabe K."/>
        </authorList>
    </citation>
    <scope>NUCLEOTIDE SEQUENCE [LARGE SCALE GENOMIC DNA]</scope>
</reference>
<evidence type="ECO:0000256" key="1">
    <source>
        <dbReference type="SAM" id="MobiDB-lite"/>
    </source>
</evidence>
<evidence type="ECO:0000313" key="3">
    <source>
        <dbReference type="Proteomes" id="UP001454036"/>
    </source>
</evidence>
<gene>
    <name evidence="2" type="ORF">LIER_28985</name>
</gene>
<organism evidence="2 3">
    <name type="scientific">Lithospermum erythrorhizon</name>
    <name type="common">Purple gromwell</name>
    <name type="synonym">Lithospermum officinale var. erythrorhizon</name>
    <dbReference type="NCBI Taxonomy" id="34254"/>
    <lineage>
        <taxon>Eukaryota</taxon>
        <taxon>Viridiplantae</taxon>
        <taxon>Streptophyta</taxon>
        <taxon>Embryophyta</taxon>
        <taxon>Tracheophyta</taxon>
        <taxon>Spermatophyta</taxon>
        <taxon>Magnoliopsida</taxon>
        <taxon>eudicotyledons</taxon>
        <taxon>Gunneridae</taxon>
        <taxon>Pentapetalae</taxon>
        <taxon>asterids</taxon>
        <taxon>lamiids</taxon>
        <taxon>Boraginales</taxon>
        <taxon>Boraginaceae</taxon>
        <taxon>Boraginoideae</taxon>
        <taxon>Lithospermeae</taxon>
        <taxon>Lithospermum</taxon>
    </lineage>
</organism>
<accession>A0AAV3RML0</accession>
<dbReference type="EMBL" id="BAABME010009830">
    <property type="protein sequence ID" value="GAA0175892.1"/>
    <property type="molecule type" value="Genomic_DNA"/>
</dbReference>
<dbReference type="Proteomes" id="UP001454036">
    <property type="component" value="Unassembled WGS sequence"/>
</dbReference>
<comment type="caution">
    <text evidence="2">The sequence shown here is derived from an EMBL/GenBank/DDBJ whole genome shotgun (WGS) entry which is preliminary data.</text>
</comment>
<feature type="region of interest" description="Disordered" evidence="1">
    <location>
        <begin position="1"/>
        <end position="74"/>
    </location>
</feature>